<evidence type="ECO:0000256" key="5">
    <source>
        <dbReference type="ARBA" id="ARBA00022692"/>
    </source>
</evidence>
<accession>A0A673ZR94</accession>
<evidence type="ECO:0000259" key="18">
    <source>
        <dbReference type="Pfam" id="PF22614"/>
    </source>
</evidence>
<protein>
    <submittedName>
        <fullName evidence="19">Calcium-activated potassium channel subunit alpha-1-like</fullName>
    </submittedName>
</protein>
<dbReference type="SUPFAM" id="SSF81324">
    <property type="entry name" value="Voltage-gated potassium channels"/>
    <property type="match status" value="1"/>
</dbReference>
<keyword evidence="20" id="KW-1185">Reference proteome</keyword>
<keyword evidence="7" id="KW-0851">Voltage-gated channel</keyword>
<dbReference type="InterPro" id="IPR003929">
    <property type="entry name" value="K_chnl_BK_asu"/>
</dbReference>
<dbReference type="InterPro" id="IPR048735">
    <property type="entry name" value="Slowpoke-like_C"/>
</dbReference>
<dbReference type="InterPro" id="IPR047871">
    <property type="entry name" value="K_chnl_Slo-like"/>
</dbReference>
<keyword evidence="5 14" id="KW-0812">Transmembrane</keyword>
<dbReference type="Pfam" id="PF22614">
    <property type="entry name" value="Slo-like_RCK"/>
    <property type="match status" value="2"/>
</dbReference>
<evidence type="ECO:0000256" key="7">
    <source>
        <dbReference type="ARBA" id="ARBA00022882"/>
    </source>
</evidence>
<keyword evidence="2" id="KW-0813">Transport</keyword>
<dbReference type="Gene3D" id="3.40.50.720">
    <property type="entry name" value="NAD(P)-binding Rossmann-like Domain"/>
    <property type="match status" value="2"/>
</dbReference>
<evidence type="ECO:0000256" key="10">
    <source>
        <dbReference type="ARBA" id="ARBA00023065"/>
    </source>
</evidence>
<evidence type="ECO:0000256" key="9">
    <source>
        <dbReference type="ARBA" id="ARBA00022989"/>
    </source>
</evidence>
<organism evidence="19 20">
    <name type="scientific">Salmo trutta</name>
    <name type="common">Brown trout</name>
    <dbReference type="NCBI Taxonomy" id="8032"/>
    <lineage>
        <taxon>Eukaryota</taxon>
        <taxon>Metazoa</taxon>
        <taxon>Chordata</taxon>
        <taxon>Craniata</taxon>
        <taxon>Vertebrata</taxon>
        <taxon>Euteleostomi</taxon>
        <taxon>Actinopterygii</taxon>
        <taxon>Neopterygii</taxon>
        <taxon>Teleostei</taxon>
        <taxon>Protacanthopterygii</taxon>
        <taxon>Salmoniformes</taxon>
        <taxon>Salmonidae</taxon>
        <taxon>Salmoninae</taxon>
        <taxon>Salmo</taxon>
    </lineage>
</organism>
<comment type="catalytic activity">
    <reaction evidence="13">
        <text>K(+)(in) = K(+)(out)</text>
        <dbReference type="Rhea" id="RHEA:29463"/>
        <dbReference type="ChEBI" id="CHEBI:29103"/>
    </reaction>
</comment>
<dbReference type="GO" id="GO:0060072">
    <property type="term" value="F:large conductance calcium-activated potassium channel activity"/>
    <property type="evidence" value="ECO:0007669"/>
    <property type="project" value="TreeGrafter"/>
</dbReference>
<dbReference type="Pfam" id="PF21014">
    <property type="entry name" value="Slowpoke_C"/>
    <property type="match status" value="1"/>
</dbReference>
<evidence type="ECO:0000313" key="19">
    <source>
        <dbReference type="Ensembl" id="ENSSTUP00000049255.1"/>
    </source>
</evidence>
<evidence type="ECO:0000259" key="16">
    <source>
        <dbReference type="Pfam" id="PF07885"/>
    </source>
</evidence>
<proteinExistence type="predicted"/>
<evidence type="ECO:0000256" key="14">
    <source>
        <dbReference type="SAM" id="Phobius"/>
    </source>
</evidence>
<evidence type="ECO:0000259" key="17">
    <source>
        <dbReference type="Pfam" id="PF21014"/>
    </source>
</evidence>
<evidence type="ECO:0000259" key="15">
    <source>
        <dbReference type="Pfam" id="PF03493"/>
    </source>
</evidence>
<dbReference type="PANTHER" id="PTHR10027:SF33">
    <property type="entry name" value="CALCIUM-ACTIVATED POTASSIUM CHANNEL SUBUNIT ALPHA-1-RELATED"/>
    <property type="match status" value="1"/>
</dbReference>
<dbReference type="Ensembl" id="ENSSTUT00000051450.1">
    <property type="protein sequence ID" value="ENSSTUP00000049255.1"/>
    <property type="gene ID" value="ENSSTUG00000020590.1"/>
</dbReference>
<evidence type="ECO:0000256" key="8">
    <source>
        <dbReference type="ARBA" id="ARBA00022958"/>
    </source>
</evidence>
<keyword evidence="9 14" id="KW-1133">Transmembrane helix</keyword>
<evidence type="ECO:0000256" key="2">
    <source>
        <dbReference type="ARBA" id="ARBA00022448"/>
    </source>
</evidence>
<dbReference type="PANTHER" id="PTHR10027">
    <property type="entry name" value="CALCIUM-ACTIVATED POTASSIUM CHANNEL ALPHA CHAIN"/>
    <property type="match status" value="1"/>
</dbReference>
<dbReference type="GO" id="GO:0034702">
    <property type="term" value="C:monoatomic ion channel complex"/>
    <property type="evidence" value="ECO:0007669"/>
    <property type="project" value="UniProtKB-KW"/>
</dbReference>
<keyword evidence="3" id="KW-1003">Cell membrane</keyword>
<feature type="domain" description="RCK N-terminal" evidence="18">
    <location>
        <begin position="58"/>
        <end position="174"/>
    </location>
</feature>
<keyword evidence="4" id="KW-0633">Potassium transport</keyword>
<evidence type="ECO:0000256" key="1">
    <source>
        <dbReference type="ARBA" id="ARBA00004651"/>
    </source>
</evidence>
<keyword evidence="8" id="KW-0630">Potassium</keyword>
<keyword evidence="10" id="KW-0406">Ion transport</keyword>
<reference evidence="19" key="1">
    <citation type="submission" date="2025-08" db="UniProtKB">
        <authorList>
            <consortium name="Ensembl"/>
        </authorList>
    </citation>
    <scope>IDENTIFICATION</scope>
</reference>
<dbReference type="GO" id="GO:0045211">
    <property type="term" value="C:postsynaptic membrane"/>
    <property type="evidence" value="ECO:0007669"/>
    <property type="project" value="TreeGrafter"/>
</dbReference>
<evidence type="ECO:0000256" key="13">
    <source>
        <dbReference type="ARBA" id="ARBA00034430"/>
    </source>
</evidence>
<evidence type="ECO:0000256" key="3">
    <source>
        <dbReference type="ARBA" id="ARBA00022475"/>
    </source>
</evidence>
<keyword evidence="6" id="KW-0631">Potassium channel</keyword>
<dbReference type="Pfam" id="PF03493">
    <property type="entry name" value="BK_channel_a"/>
    <property type="match status" value="1"/>
</dbReference>
<feature type="domain" description="Calcium-activated potassium channel BK alpha subunit" evidence="15">
    <location>
        <begin position="197"/>
        <end position="283"/>
    </location>
</feature>
<sequence>MSTVGYGDLELRTTLGRLFVIIFIFIGLGLFANFVPEVVQIIINRKRFDGSFTGVSGKTHVVVCGHITLSSASAFMKDFLHEDRGEVDVKVLFLGNFRPNQELEAFFLRWFLKVTFYQGSVMQRRDLERVKFAILSDTKLKINNKIKQHVLRVCVSTVRVISIKQYCPNTRIIVQMLKHNSKAFLQNVPNWDWSRGDAVICLAELKLGFMSQSCLVPGLSTLLTNLFTMQSEIEDGDTWQNLYREGLYNEIYTEHLSPSFIGMSFAQASKLCFLKLRLLLIGIEYQSGDQDFNVLVNPPSHIKIKLWTLGFLIASNASDARRASMYCSVCHRDIKDLPRMRPCRCTDLCVPPLSSLPPPFFPHTLLRLVCVCVLCCSPEGETLRERECVWEQQQQQEEQLEEVGLDSTGLFHWCPPVPLKDISLTRQSASTLALQDHVVVCVFGDGGSSLLGLGDFMMPLRASSLTAPELRTVVFLGDPHYFSREWPNIQYFPNIYFLPGSPLCGADLRALKLERCAMVVVLSSLSSSIYVEPSMQDKETIHFCVNLYHIRFSPEPGTLSHTQSHGHGQGLELGHGFGGRNRDPSHVNSSNVCFVNEADSQEDFSSLTLTQAFSVGSVFSVDLLDSLMAATYFNANVPGLICTLVTGGDTPLLEAQLAEDNQLRGGEMSMKMWALRQRSKLAQLALQDEPLCSLSDFKELFCQALDSLEILCFGLYRLLDPPNPSMKRFVITNPSAELPLLPSDRVFCSVPFHQSHLLTHFLSGHTHAHTCLSAKTHTQSSEDFPCM</sequence>
<dbReference type="PRINTS" id="PR01449">
    <property type="entry name" value="BKCHANNELA"/>
</dbReference>
<dbReference type="Proteomes" id="UP000472277">
    <property type="component" value="Chromosome 27"/>
</dbReference>
<evidence type="ECO:0000256" key="12">
    <source>
        <dbReference type="ARBA" id="ARBA00023303"/>
    </source>
</evidence>
<keyword evidence="11 14" id="KW-0472">Membrane</keyword>
<dbReference type="FunFam" id="3.40.50.720:FF:000005">
    <property type="entry name" value="calcium-activated potassium channel subunit alpha-1 isoform X6"/>
    <property type="match status" value="1"/>
</dbReference>
<evidence type="ECO:0000256" key="6">
    <source>
        <dbReference type="ARBA" id="ARBA00022826"/>
    </source>
</evidence>
<dbReference type="GeneTree" id="ENSGT00940000168407"/>
<dbReference type="InterPro" id="IPR003148">
    <property type="entry name" value="RCK_N"/>
</dbReference>
<feature type="domain" description="Potassium channel" evidence="16">
    <location>
        <begin position="1"/>
        <end position="42"/>
    </location>
</feature>
<dbReference type="InterPro" id="IPR013099">
    <property type="entry name" value="K_chnl_dom"/>
</dbReference>
<feature type="transmembrane region" description="Helical" evidence="14">
    <location>
        <begin position="15"/>
        <end position="35"/>
    </location>
</feature>
<comment type="subcellular location">
    <subcellularLocation>
        <location evidence="1">Cell membrane</location>
        <topology evidence="1">Multi-pass membrane protein</topology>
    </subcellularLocation>
</comment>
<dbReference type="Gene3D" id="1.10.287.70">
    <property type="match status" value="1"/>
</dbReference>
<keyword evidence="12" id="KW-0407">Ion channel</keyword>
<evidence type="ECO:0000256" key="11">
    <source>
        <dbReference type="ARBA" id="ARBA00023136"/>
    </source>
</evidence>
<feature type="domain" description="Ca2+-activated K+ channel Slowpoke-like C-terminal" evidence="17">
    <location>
        <begin position="639"/>
        <end position="749"/>
    </location>
</feature>
<evidence type="ECO:0000313" key="20">
    <source>
        <dbReference type="Proteomes" id="UP000472277"/>
    </source>
</evidence>
<dbReference type="AlphaFoldDB" id="A0A673ZR94"/>
<evidence type="ECO:0000256" key="4">
    <source>
        <dbReference type="ARBA" id="ARBA00022538"/>
    </source>
</evidence>
<gene>
    <name evidence="19" type="primary">LOC115164286</name>
</gene>
<name>A0A673ZR94_SALTR</name>
<reference evidence="19" key="2">
    <citation type="submission" date="2025-09" db="UniProtKB">
        <authorList>
            <consortium name="Ensembl"/>
        </authorList>
    </citation>
    <scope>IDENTIFICATION</scope>
</reference>
<feature type="domain" description="RCK N-terminal" evidence="18">
    <location>
        <begin position="434"/>
        <end position="550"/>
    </location>
</feature>
<dbReference type="Pfam" id="PF07885">
    <property type="entry name" value="Ion_trans_2"/>
    <property type="match status" value="1"/>
</dbReference>